<reference evidence="1" key="1">
    <citation type="submission" date="2021-12" db="EMBL/GenBank/DDBJ databases">
        <authorList>
            <person name="Zaccaron A."/>
            <person name="Stergiopoulos I."/>
        </authorList>
    </citation>
    <scope>NUCLEOTIDE SEQUENCE</scope>
    <source>
        <strain evidence="1">Race5_Kim</strain>
    </source>
</reference>
<proteinExistence type="predicted"/>
<evidence type="ECO:0000313" key="1">
    <source>
        <dbReference type="EMBL" id="UJO17404.1"/>
    </source>
</evidence>
<sequence>MPGYLNKRHVGPDNRVVSYRFFRHFADFLAHIRQHFYPLSIAEDDLNYSLRHQQYCLCKLLGQWCDDFQYLAEECLKAERGTPSPSLDDFRLDRHMRKKVLGGDGSRQISPYLQCEFIWYTFSAKLTLGSHRFAPGVIWQVALESLQREVPTLRETVAKWNFVSRYRRLKNTLWLHDAFRRKSDRMRSVREGRTLEKVVYGRARRDSVIGNERSLDVCTILEG</sequence>
<organism evidence="1 2">
    <name type="scientific">Passalora fulva</name>
    <name type="common">Tomato leaf mold</name>
    <name type="synonym">Cladosporium fulvum</name>
    <dbReference type="NCBI Taxonomy" id="5499"/>
    <lineage>
        <taxon>Eukaryota</taxon>
        <taxon>Fungi</taxon>
        <taxon>Dikarya</taxon>
        <taxon>Ascomycota</taxon>
        <taxon>Pezizomycotina</taxon>
        <taxon>Dothideomycetes</taxon>
        <taxon>Dothideomycetidae</taxon>
        <taxon>Mycosphaerellales</taxon>
        <taxon>Mycosphaerellaceae</taxon>
        <taxon>Fulvia</taxon>
    </lineage>
</organism>
<dbReference type="Proteomes" id="UP000756132">
    <property type="component" value="Chromosome 5"/>
</dbReference>
<evidence type="ECO:0000313" key="2">
    <source>
        <dbReference type="Proteomes" id="UP000756132"/>
    </source>
</evidence>
<reference evidence="1" key="2">
    <citation type="journal article" date="2022" name="Microb. Genom.">
        <title>A chromosome-scale genome assembly of the tomato pathogen Cladosporium fulvum reveals a compartmentalized genome architecture and the presence of a dispensable chromosome.</title>
        <authorList>
            <person name="Zaccaron A.Z."/>
            <person name="Chen L.H."/>
            <person name="Samaras A."/>
            <person name="Stergiopoulos I."/>
        </authorList>
    </citation>
    <scope>NUCLEOTIDE SEQUENCE</scope>
    <source>
        <strain evidence="1">Race5_Kim</strain>
    </source>
</reference>
<protein>
    <submittedName>
        <fullName evidence="1">Uncharacterized protein</fullName>
    </submittedName>
</protein>
<dbReference type="KEGG" id="ffu:CLAFUR5_06237"/>
<accession>A0A9Q8LH79</accession>
<keyword evidence="2" id="KW-1185">Reference proteome</keyword>
<dbReference type="EMBL" id="CP090167">
    <property type="protein sequence ID" value="UJO17404.1"/>
    <property type="molecule type" value="Genomic_DNA"/>
</dbReference>
<name>A0A9Q8LH79_PASFU</name>
<dbReference type="AlphaFoldDB" id="A0A9Q8LH79"/>
<gene>
    <name evidence="1" type="ORF">CLAFUR5_06237</name>
</gene>
<dbReference type="GeneID" id="71986115"/>
<dbReference type="RefSeq" id="XP_047761770.1">
    <property type="nucleotide sequence ID" value="XM_047905385.1"/>
</dbReference>